<feature type="chain" id="PRO_5011606738" description="VPLPA-CTERM protein sorting domain-containing protein" evidence="1">
    <location>
        <begin position="23"/>
        <end position="242"/>
    </location>
</feature>
<organism evidence="2 3">
    <name type="scientific">Albimonas pacifica</name>
    <dbReference type="NCBI Taxonomy" id="1114924"/>
    <lineage>
        <taxon>Bacteria</taxon>
        <taxon>Pseudomonadati</taxon>
        <taxon>Pseudomonadota</taxon>
        <taxon>Alphaproteobacteria</taxon>
        <taxon>Rhodobacterales</taxon>
        <taxon>Paracoccaceae</taxon>
        <taxon>Albimonas</taxon>
    </lineage>
</organism>
<evidence type="ECO:0000256" key="1">
    <source>
        <dbReference type="SAM" id="SignalP"/>
    </source>
</evidence>
<feature type="signal peptide" evidence="1">
    <location>
        <begin position="1"/>
        <end position="22"/>
    </location>
</feature>
<dbReference type="AlphaFoldDB" id="A0A1I3DVV8"/>
<evidence type="ECO:0000313" key="2">
    <source>
        <dbReference type="EMBL" id="SFH90835.1"/>
    </source>
</evidence>
<name>A0A1I3DVV8_9RHOB</name>
<protein>
    <recommendedName>
        <fullName evidence="4">VPLPA-CTERM protein sorting domain-containing protein</fullName>
    </recommendedName>
</protein>
<sequence>MKIAAVILALGTTLTLAAPAQALVSFVSSIEATLSATALPEGVRLDYGFSSYDGYARGQGVYDAGWSDDFTIEGPSLSFTPSVHASTDALAVIEAASLTDGSVTLENLSDAISTVDFVLSYDLRAETTVDGGPEAISKAYATLMVETLEARPSVSRSVDIYAGGAYGPALARETGAWTFSIVLNPGQRMNLVVYADAMGYLEDTVSQGSSPVPLPGAAPLAAAGLASLGGVAALRRRRRSRG</sequence>
<keyword evidence="3" id="KW-1185">Reference proteome</keyword>
<dbReference type="Proteomes" id="UP000199377">
    <property type="component" value="Unassembled WGS sequence"/>
</dbReference>
<reference evidence="2 3" key="1">
    <citation type="submission" date="2016-10" db="EMBL/GenBank/DDBJ databases">
        <authorList>
            <person name="de Groot N.N."/>
        </authorList>
    </citation>
    <scope>NUCLEOTIDE SEQUENCE [LARGE SCALE GENOMIC DNA]</scope>
    <source>
        <strain evidence="2 3">CGMCC 1.11030</strain>
    </source>
</reference>
<dbReference type="RefSeq" id="WP_092858853.1">
    <property type="nucleotide sequence ID" value="NZ_FOQH01000003.1"/>
</dbReference>
<accession>A0A1I3DVV8</accession>
<gene>
    <name evidence="2" type="ORF">SAMN05216258_10342</name>
</gene>
<dbReference type="EMBL" id="FOQH01000003">
    <property type="protein sequence ID" value="SFH90835.1"/>
    <property type="molecule type" value="Genomic_DNA"/>
</dbReference>
<dbReference type="STRING" id="1114924.SAMN05216258_10342"/>
<evidence type="ECO:0008006" key="4">
    <source>
        <dbReference type="Google" id="ProtNLM"/>
    </source>
</evidence>
<proteinExistence type="predicted"/>
<keyword evidence="1" id="KW-0732">Signal</keyword>
<evidence type="ECO:0000313" key="3">
    <source>
        <dbReference type="Proteomes" id="UP000199377"/>
    </source>
</evidence>